<dbReference type="InterPro" id="IPR045455">
    <property type="entry name" value="NrS-1_pol-like_helicase"/>
</dbReference>
<protein>
    <recommendedName>
        <fullName evidence="4">SF3 helicase domain-containing protein</fullName>
    </recommendedName>
</protein>
<dbReference type="Proteomes" id="UP000268285">
    <property type="component" value="Unassembled WGS sequence"/>
</dbReference>
<evidence type="ECO:0000313" key="5">
    <source>
        <dbReference type="EMBL" id="VBA56002.1"/>
    </source>
</evidence>
<dbReference type="PROSITE" id="PS51206">
    <property type="entry name" value="SF3_HELICASE_1"/>
    <property type="match status" value="1"/>
</dbReference>
<evidence type="ECO:0000313" key="6">
    <source>
        <dbReference type="Proteomes" id="UP000268285"/>
    </source>
</evidence>
<dbReference type="GO" id="GO:0005524">
    <property type="term" value="F:ATP binding"/>
    <property type="evidence" value="ECO:0007669"/>
    <property type="project" value="UniProtKB-KW"/>
</dbReference>
<gene>
    <name evidence="5" type="ORF">LAUMK142_05341</name>
</gene>
<dbReference type="PANTHER" id="PTHR35372">
    <property type="entry name" value="ATP BINDING PROTEIN-RELATED"/>
    <property type="match status" value="1"/>
</dbReference>
<evidence type="ECO:0000256" key="1">
    <source>
        <dbReference type="ARBA" id="ARBA00022741"/>
    </source>
</evidence>
<keyword evidence="6" id="KW-1185">Reference proteome</keyword>
<evidence type="ECO:0000259" key="4">
    <source>
        <dbReference type="PROSITE" id="PS51206"/>
    </source>
</evidence>
<dbReference type="NCBIfam" id="TIGR01613">
    <property type="entry name" value="primase_Cterm"/>
    <property type="match status" value="1"/>
</dbReference>
<proteinExistence type="predicted"/>
<reference evidence="5 6" key="1">
    <citation type="submission" date="2018-09" db="EMBL/GenBank/DDBJ databases">
        <authorList>
            <person name="Tagini F."/>
        </authorList>
    </citation>
    <scope>NUCLEOTIDE SEQUENCE [LARGE SCALE GENOMIC DNA]</scope>
    <source>
        <strain evidence="5 6">MK142</strain>
    </source>
</reference>
<dbReference type="OrthoDB" id="9763644at2"/>
<name>A0A498QVV1_9MYCO</name>
<dbReference type="InterPro" id="IPR014015">
    <property type="entry name" value="Helicase_SF3_DNA-vir"/>
</dbReference>
<feature type="domain" description="SF3 helicase" evidence="4">
    <location>
        <begin position="141"/>
        <end position="295"/>
    </location>
</feature>
<dbReference type="AlphaFoldDB" id="A0A498QVV1"/>
<accession>A0A498QVV1</accession>
<dbReference type="RefSeq" id="WP_122502634.1">
    <property type="nucleotide sequence ID" value="NZ_UPHU01000001.1"/>
</dbReference>
<organism evidence="5 6">
    <name type="scientific">Mycobacterium pseudokansasii</name>
    <dbReference type="NCBI Taxonomy" id="2341080"/>
    <lineage>
        <taxon>Bacteria</taxon>
        <taxon>Bacillati</taxon>
        <taxon>Actinomycetota</taxon>
        <taxon>Actinomycetes</taxon>
        <taxon>Mycobacteriales</taxon>
        <taxon>Mycobacteriaceae</taxon>
        <taxon>Mycobacterium</taxon>
    </lineage>
</organism>
<sequence length="409" mass="45459">MKPGELARLLDKDFQLAVDVENSEFWEYSGGAWRRADRIVRRHVIHYAPDQDRLRQLVEDVELITLPAVLEEAGKVVTPDEPDPRFINHLGGLFVVETGETIPHDPAVMSFSRVPLVPETGRIRMPVTNAFLSEITCGDKDLEDYLLDLMADALVPGNQRQAATMLVGEGRNGKGALLRLMGQMFRKCDQTTETFQSMSSRFGPITLYGSAFNYDADMSARYISDTSVFKKATGGDVMAMERKYKGTAYAKVWASMWCSVNKIPRSADSSYGFLRRWDVVDFDAKVTPVPGFEDQLAAELPSLVTFLMDRARRQRGNVRRAGAGLERLNAAVDLVKAWMTDEDSGMAAMSGTCPRSQIYGRFKAWAEDEGIRPDRLATVTKSDLQARLAAAGVPLHKAHGGIWTYTFGG</sequence>
<dbReference type="InterPro" id="IPR027417">
    <property type="entry name" value="P-loop_NTPase"/>
</dbReference>
<evidence type="ECO:0000256" key="2">
    <source>
        <dbReference type="ARBA" id="ARBA00022801"/>
    </source>
</evidence>
<dbReference type="Gene3D" id="3.40.50.300">
    <property type="entry name" value="P-loop containing nucleotide triphosphate hydrolases"/>
    <property type="match status" value="1"/>
</dbReference>
<dbReference type="InterPro" id="IPR051620">
    <property type="entry name" value="ORF904-like_C"/>
</dbReference>
<keyword evidence="1" id="KW-0547">Nucleotide-binding</keyword>
<dbReference type="Pfam" id="PF19263">
    <property type="entry name" value="DUF5906"/>
    <property type="match status" value="1"/>
</dbReference>
<dbReference type="GO" id="GO:0016787">
    <property type="term" value="F:hydrolase activity"/>
    <property type="evidence" value="ECO:0007669"/>
    <property type="project" value="UniProtKB-KW"/>
</dbReference>
<dbReference type="PANTHER" id="PTHR35372:SF2">
    <property type="entry name" value="SF3 HELICASE DOMAIN-CONTAINING PROTEIN"/>
    <property type="match status" value="1"/>
</dbReference>
<evidence type="ECO:0000256" key="3">
    <source>
        <dbReference type="ARBA" id="ARBA00022840"/>
    </source>
</evidence>
<keyword evidence="2" id="KW-0378">Hydrolase</keyword>
<dbReference type="InterPro" id="IPR006500">
    <property type="entry name" value="Helicase_put_C_phage/plasmid"/>
</dbReference>
<keyword evidence="3" id="KW-0067">ATP-binding</keyword>
<dbReference type="EMBL" id="UPHU01000001">
    <property type="protein sequence ID" value="VBA56002.1"/>
    <property type="molecule type" value="Genomic_DNA"/>
</dbReference>